<dbReference type="AlphaFoldDB" id="A0A058Z5U1"/>
<dbReference type="PANTHER" id="PTHR23316">
    <property type="entry name" value="IMPORTIN ALPHA"/>
    <property type="match status" value="1"/>
</dbReference>
<dbReference type="PROSITE" id="PS51214">
    <property type="entry name" value="IBB"/>
    <property type="match status" value="1"/>
</dbReference>
<dbReference type="Pfam" id="PF00514">
    <property type="entry name" value="Arm"/>
    <property type="match status" value="8"/>
</dbReference>
<dbReference type="GO" id="GO:0061608">
    <property type="term" value="F:nuclear import signal receptor activity"/>
    <property type="evidence" value="ECO:0007669"/>
    <property type="project" value="InterPro"/>
</dbReference>
<dbReference type="InterPro" id="IPR016024">
    <property type="entry name" value="ARM-type_fold"/>
</dbReference>
<dbReference type="InterPro" id="IPR002652">
    <property type="entry name" value="Importin-a_IBB"/>
</dbReference>
<keyword evidence="2 5" id="KW-0813">Transport</keyword>
<sequence>MSDSRQSAFRNNALDNDELRKRRDFHALEIRRFNRTSMMMQKRQVTPVVDRPVDASSDPHSLIELTNRLRSNDPVVQQETISTFRRLLSAQVDPPIQGVIDAGAVDLFVHFLRSDNPNLQFEAAWALTNIASGSSEQTAVVISAGAVAIFVDLLRSPSEDVREQAVWALGNIAGDSSACRDFVISSGALKPLLELLDMDPPSSESLMRNATWTLSNFCRGRNPSPHWDSISQCLPVLAKIIYKEDSDILTDACWALSYLSDGDNTRIQALLDANICRRIVQLLMYPSDLVRTPALRTIGNIVTGTNVQTQMVINAAVLPALSAFLNMDSMANLRKEACWTISNITAGNSEQIQAVLDANIFIQLLAIIHNDDLRVQKEAAWAISNAITGGTPAQINYLIENGVIHPLCQLLDVNDTKMIKVILTALEHILAAGNDPNLGENKHAVAIELAGGMDKIEDLQQHDDDEIYLLTYNLIRMYFSDEDALSMDADHSDVSQFDSSSIQFGHGEGASAGGGYAGGYTGGYAGGAPGAGGQHMPPNGGAMPPQGGAPGAGGQHMFNF</sequence>
<dbReference type="Pfam" id="PF01749">
    <property type="entry name" value="IBB"/>
    <property type="match status" value="1"/>
</dbReference>
<evidence type="ECO:0000256" key="5">
    <source>
        <dbReference type="PIRNR" id="PIRNR005673"/>
    </source>
</evidence>
<dbReference type="InterPro" id="IPR011989">
    <property type="entry name" value="ARM-like"/>
</dbReference>
<dbReference type="Proteomes" id="UP000030693">
    <property type="component" value="Unassembled WGS sequence"/>
</dbReference>
<dbReference type="GO" id="GO:0006606">
    <property type="term" value="P:protein import into nucleus"/>
    <property type="evidence" value="ECO:0007669"/>
    <property type="project" value="InterPro"/>
</dbReference>
<dbReference type="EMBL" id="KB932206">
    <property type="protein sequence ID" value="KCV69308.1"/>
    <property type="molecule type" value="Genomic_DNA"/>
</dbReference>
<dbReference type="PROSITE" id="PS50176">
    <property type="entry name" value="ARM_REPEAT"/>
    <property type="match status" value="2"/>
</dbReference>
<evidence type="ECO:0000256" key="4">
    <source>
        <dbReference type="ARBA" id="ARBA00022927"/>
    </source>
</evidence>
<proteinExistence type="inferred from homology"/>
<dbReference type="STRING" id="691883.A0A058Z5U1"/>
<dbReference type="Gene3D" id="1.25.10.10">
    <property type="entry name" value="Leucine-rich Repeat Variant"/>
    <property type="match status" value="1"/>
</dbReference>
<evidence type="ECO:0000256" key="1">
    <source>
        <dbReference type="ARBA" id="ARBA00010394"/>
    </source>
</evidence>
<dbReference type="SMART" id="SM00185">
    <property type="entry name" value="ARM"/>
    <property type="match status" value="8"/>
</dbReference>
<dbReference type="OMA" id="MVRNATW"/>
<feature type="region of interest" description="Disordered" evidence="7">
    <location>
        <begin position="531"/>
        <end position="554"/>
    </location>
</feature>
<dbReference type="PIRSF" id="PIRSF005673">
    <property type="entry name" value="Importin_alpha"/>
    <property type="match status" value="1"/>
</dbReference>
<organism evidence="9">
    <name type="scientific">Fonticula alba</name>
    <name type="common">Slime mold</name>
    <dbReference type="NCBI Taxonomy" id="691883"/>
    <lineage>
        <taxon>Eukaryota</taxon>
        <taxon>Rotosphaerida</taxon>
        <taxon>Fonticulaceae</taxon>
        <taxon>Fonticula</taxon>
    </lineage>
</organism>
<feature type="domain" description="IBB" evidence="8">
    <location>
        <begin position="1"/>
        <end position="52"/>
    </location>
</feature>
<feature type="repeat" description="ARM" evidence="6">
    <location>
        <begin position="103"/>
        <end position="145"/>
    </location>
</feature>
<dbReference type="OrthoDB" id="29145at2759"/>
<evidence type="ECO:0000313" key="9">
    <source>
        <dbReference type="EMBL" id="KCV69308.1"/>
    </source>
</evidence>
<evidence type="ECO:0000259" key="8">
    <source>
        <dbReference type="PROSITE" id="PS51214"/>
    </source>
</evidence>
<dbReference type="GO" id="GO:0005737">
    <property type="term" value="C:cytoplasm"/>
    <property type="evidence" value="ECO:0007669"/>
    <property type="project" value="InterPro"/>
</dbReference>
<evidence type="ECO:0000313" key="10">
    <source>
        <dbReference type="Proteomes" id="UP000030693"/>
    </source>
</evidence>
<dbReference type="RefSeq" id="XP_009495873.1">
    <property type="nucleotide sequence ID" value="XM_009497598.1"/>
</dbReference>
<keyword evidence="3" id="KW-0677">Repeat</keyword>
<evidence type="ECO:0000256" key="3">
    <source>
        <dbReference type="ARBA" id="ARBA00022737"/>
    </source>
</evidence>
<gene>
    <name evidence="9" type="ORF">H696_03740</name>
</gene>
<keyword evidence="10" id="KW-1185">Reference proteome</keyword>
<evidence type="ECO:0000256" key="2">
    <source>
        <dbReference type="ARBA" id="ARBA00022448"/>
    </source>
</evidence>
<dbReference type="FunFam" id="1.25.10.10:FF:000009">
    <property type="entry name" value="Importin subunit alpha"/>
    <property type="match status" value="1"/>
</dbReference>
<dbReference type="GeneID" id="20528465"/>
<evidence type="ECO:0000256" key="6">
    <source>
        <dbReference type="PROSITE-ProRule" id="PRU00259"/>
    </source>
</evidence>
<dbReference type="Gene3D" id="1.20.5.690">
    <property type="entry name" value="Importin-alpha, importin-beta-binding domain"/>
    <property type="match status" value="1"/>
</dbReference>
<dbReference type="InterPro" id="IPR000225">
    <property type="entry name" value="Armadillo"/>
</dbReference>
<dbReference type="InterPro" id="IPR024931">
    <property type="entry name" value="Importin_alpha"/>
</dbReference>
<evidence type="ECO:0000256" key="7">
    <source>
        <dbReference type="SAM" id="MobiDB-lite"/>
    </source>
</evidence>
<feature type="repeat" description="ARM" evidence="6">
    <location>
        <begin position="145"/>
        <end position="187"/>
    </location>
</feature>
<accession>A0A058Z5U1</accession>
<feature type="compositionally biased region" description="Low complexity" evidence="7">
    <location>
        <begin position="536"/>
        <end position="546"/>
    </location>
</feature>
<keyword evidence="4 5" id="KW-0653">Protein transport</keyword>
<dbReference type="Pfam" id="PF16186">
    <property type="entry name" value="Arm_3"/>
    <property type="match status" value="1"/>
</dbReference>
<dbReference type="InterPro" id="IPR032413">
    <property type="entry name" value="Arm_3"/>
</dbReference>
<dbReference type="GO" id="GO:0005634">
    <property type="term" value="C:nucleus"/>
    <property type="evidence" value="ECO:0007669"/>
    <property type="project" value="UniProtKB-ARBA"/>
</dbReference>
<comment type="similarity">
    <text evidence="1 5">Belongs to the importin alpha family.</text>
</comment>
<dbReference type="SUPFAM" id="SSF48371">
    <property type="entry name" value="ARM repeat"/>
    <property type="match status" value="1"/>
</dbReference>
<name>A0A058Z5U1_FONAL</name>
<reference evidence="9" key="1">
    <citation type="submission" date="2013-04" db="EMBL/GenBank/DDBJ databases">
        <title>The Genome Sequence of Fonticula alba ATCC 38817.</title>
        <authorList>
            <consortium name="The Broad Institute Genomics Platform"/>
            <person name="Russ C."/>
            <person name="Cuomo C."/>
            <person name="Burger G."/>
            <person name="Gray M.W."/>
            <person name="Holland P.W.H."/>
            <person name="King N."/>
            <person name="Lang F.B.F."/>
            <person name="Roger A.J."/>
            <person name="Ruiz-Trillo I."/>
            <person name="Brown M."/>
            <person name="Walker B."/>
            <person name="Young S."/>
            <person name="Zeng Q."/>
            <person name="Gargeya S."/>
            <person name="Fitzgerald M."/>
            <person name="Haas B."/>
            <person name="Abouelleil A."/>
            <person name="Allen A.W."/>
            <person name="Alvarado L."/>
            <person name="Arachchi H.M."/>
            <person name="Berlin A.M."/>
            <person name="Chapman S.B."/>
            <person name="Gainer-Dewar J."/>
            <person name="Goldberg J."/>
            <person name="Griggs A."/>
            <person name="Gujja S."/>
            <person name="Hansen M."/>
            <person name="Howarth C."/>
            <person name="Imamovic A."/>
            <person name="Ireland A."/>
            <person name="Larimer J."/>
            <person name="McCowan C."/>
            <person name="Murphy C."/>
            <person name="Pearson M."/>
            <person name="Poon T.W."/>
            <person name="Priest M."/>
            <person name="Roberts A."/>
            <person name="Saif S."/>
            <person name="Shea T."/>
            <person name="Sisk P."/>
            <person name="Sykes S."/>
            <person name="Wortman J."/>
            <person name="Nusbaum C."/>
            <person name="Birren B."/>
        </authorList>
    </citation>
    <scope>NUCLEOTIDE SEQUENCE [LARGE SCALE GENOMIC DNA]</scope>
    <source>
        <strain evidence="9">ATCC 38817</strain>
    </source>
</reference>
<dbReference type="InterPro" id="IPR036975">
    <property type="entry name" value="Importin-a_IBB_sf"/>
</dbReference>
<protein>
    <recommendedName>
        <fullName evidence="5">Importin subunit alpha</fullName>
    </recommendedName>
</protein>
<dbReference type="eggNOG" id="KOG0166">
    <property type="taxonomic scope" value="Eukaryota"/>
</dbReference>